<protein>
    <submittedName>
        <fullName evidence="1">Uncharacterized protein</fullName>
    </submittedName>
</protein>
<evidence type="ECO:0000313" key="2">
    <source>
        <dbReference type="Proteomes" id="UP000256514"/>
    </source>
</evidence>
<dbReference type="AlphaFoldDB" id="A0A3D8INH3"/>
<sequence length="130" mass="15283">MLSPNEVNYLNSFKREWLEFDQLGLILKYKGRLKEFIESFSINSEFEFEKEVRDGLFIPSSLDIVSYCCDNNNLYPYHYGLTSSPIIGVDGILGIPDMLPKFVFWYSDYALRDSIKFLRENGSVRYDYVD</sequence>
<evidence type="ECO:0000313" key="1">
    <source>
        <dbReference type="EMBL" id="RDU66485.1"/>
    </source>
</evidence>
<gene>
    <name evidence="1" type="ORF">CQA54_07230</name>
</gene>
<comment type="caution">
    <text evidence="1">The sequence shown here is derived from an EMBL/GenBank/DDBJ whole genome shotgun (WGS) entry which is preliminary data.</text>
</comment>
<dbReference type="Proteomes" id="UP000256514">
    <property type="component" value="Unassembled WGS sequence"/>
</dbReference>
<keyword evidence="2" id="KW-1185">Reference proteome</keyword>
<proteinExistence type="predicted"/>
<dbReference type="OrthoDB" id="5329141at2"/>
<organism evidence="1 2">
    <name type="scientific">Helicobacter equorum</name>
    <dbReference type="NCBI Taxonomy" id="361872"/>
    <lineage>
        <taxon>Bacteria</taxon>
        <taxon>Pseudomonadati</taxon>
        <taxon>Campylobacterota</taxon>
        <taxon>Epsilonproteobacteria</taxon>
        <taxon>Campylobacterales</taxon>
        <taxon>Helicobacteraceae</taxon>
        <taxon>Helicobacter</taxon>
    </lineage>
</organism>
<reference evidence="1 2" key="1">
    <citation type="submission" date="2018-04" db="EMBL/GenBank/DDBJ databases">
        <title>Novel Campyloabacter and Helicobacter Species and Strains.</title>
        <authorList>
            <person name="Mannion A.J."/>
            <person name="Shen Z."/>
            <person name="Fox J.G."/>
        </authorList>
    </citation>
    <scope>NUCLEOTIDE SEQUENCE [LARGE SCALE GENOMIC DNA]</scope>
    <source>
        <strain evidence="1 2">MIT 12-6600</strain>
    </source>
</reference>
<name>A0A3D8INH3_9HELI</name>
<accession>A0A3D8INH3</accession>
<dbReference type="RefSeq" id="WP_115571439.1">
    <property type="nucleotide sequence ID" value="NZ_NXLT01000006.1"/>
</dbReference>
<dbReference type="EMBL" id="NXLT01000006">
    <property type="protein sequence ID" value="RDU66485.1"/>
    <property type="molecule type" value="Genomic_DNA"/>
</dbReference>